<evidence type="ECO:0000313" key="2">
    <source>
        <dbReference type="EMBL" id="KAK0406297.1"/>
    </source>
</evidence>
<dbReference type="Proteomes" id="UP001175271">
    <property type="component" value="Unassembled WGS sequence"/>
</dbReference>
<organism evidence="2 3">
    <name type="scientific">Steinernema hermaphroditum</name>
    <dbReference type="NCBI Taxonomy" id="289476"/>
    <lineage>
        <taxon>Eukaryota</taxon>
        <taxon>Metazoa</taxon>
        <taxon>Ecdysozoa</taxon>
        <taxon>Nematoda</taxon>
        <taxon>Chromadorea</taxon>
        <taxon>Rhabditida</taxon>
        <taxon>Tylenchina</taxon>
        <taxon>Panagrolaimomorpha</taxon>
        <taxon>Strongyloidoidea</taxon>
        <taxon>Steinernematidae</taxon>
        <taxon>Steinernema</taxon>
    </lineage>
</organism>
<keyword evidence="3" id="KW-1185">Reference proteome</keyword>
<dbReference type="Pfam" id="PF21525">
    <property type="entry name" value="Nlp36"/>
    <property type="match status" value="1"/>
</dbReference>
<evidence type="ECO:0000313" key="3">
    <source>
        <dbReference type="Proteomes" id="UP001175271"/>
    </source>
</evidence>
<feature type="transmembrane region" description="Helical" evidence="1">
    <location>
        <begin position="206"/>
        <end position="229"/>
    </location>
</feature>
<sequence>MTVYPSLPHGDDFHRGTTMNCRPSAPPIELSFNPFGNTHKPSCSFYETDGPQPSCNPDYVSTGHPIFDAPPPPIPPRVISNSKRLPDPICTVDVTPPRVPTPDFGIMPMSNQEINQMDEINLKDENRVGLDESRLQPQRDIQKELETEKRKIKRDNRRAALVESAKRRRAYVQEHKRCCYTFFAITVLLMMPSRTMPKQEFEFIDMMGPLVAAAIFIVCLFLLSVCINFTCIKEDDDRTIYEKFGSRWNIKLGVHTPRRRMREREKQRIDHQKSVLHGVTDL</sequence>
<comment type="caution">
    <text evidence="2">The sequence shown here is derived from an EMBL/GenBank/DDBJ whole genome shotgun (WGS) entry which is preliminary data.</text>
</comment>
<reference evidence="2" key="1">
    <citation type="submission" date="2023-06" db="EMBL/GenBank/DDBJ databases">
        <title>Genomic analysis of the entomopathogenic nematode Steinernema hermaphroditum.</title>
        <authorList>
            <person name="Schwarz E.M."/>
            <person name="Heppert J.K."/>
            <person name="Baniya A."/>
            <person name="Schwartz H.T."/>
            <person name="Tan C.-H."/>
            <person name="Antoshechkin I."/>
            <person name="Sternberg P.W."/>
            <person name="Goodrich-Blair H."/>
            <person name="Dillman A.R."/>
        </authorList>
    </citation>
    <scope>NUCLEOTIDE SEQUENCE</scope>
    <source>
        <strain evidence="2">PS9179</strain>
        <tissue evidence="2">Whole animal</tissue>
    </source>
</reference>
<name>A0AA39HI45_9BILA</name>
<protein>
    <submittedName>
        <fullName evidence="2">Uncharacterized protein</fullName>
    </submittedName>
</protein>
<feature type="transmembrane region" description="Helical" evidence="1">
    <location>
        <begin position="177"/>
        <end position="194"/>
    </location>
</feature>
<keyword evidence="1" id="KW-0812">Transmembrane</keyword>
<dbReference type="AlphaFoldDB" id="A0AA39HI45"/>
<dbReference type="EMBL" id="JAUCMV010000004">
    <property type="protein sequence ID" value="KAK0406297.1"/>
    <property type="molecule type" value="Genomic_DNA"/>
</dbReference>
<evidence type="ECO:0000256" key="1">
    <source>
        <dbReference type="SAM" id="Phobius"/>
    </source>
</evidence>
<keyword evidence="1" id="KW-1133">Transmembrane helix</keyword>
<gene>
    <name evidence="2" type="ORF">QR680_018486</name>
</gene>
<proteinExistence type="predicted"/>
<accession>A0AA39HI45</accession>
<keyword evidence="1" id="KW-0472">Membrane</keyword>